<feature type="coiled-coil region" evidence="1">
    <location>
        <begin position="67"/>
        <end position="97"/>
    </location>
</feature>
<organism evidence="2 3">
    <name type="scientific">Asbolus verrucosus</name>
    <name type="common">Desert ironclad beetle</name>
    <dbReference type="NCBI Taxonomy" id="1661398"/>
    <lineage>
        <taxon>Eukaryota</taxon>
        <taxon>Metazoa</taxon>
        <taxon>Ecdysozoa</taxon>
        <taxon>Arthropoda</taxon>
        <taxon>Hexapoda</taxon>
        <taxon>Insecta</taxon>
        <taxon>Pterygota</taxon>
        <taxon>Neoptera</taxon>
        <taxon>Endopterygota</taxon>
        <taxon>Coleoptera</taxon>
        <taxon>Polyphaga</taxon>
        <taxon>Cucujiformia</taxon>
        <taxon>Tenebrionidae</taxon>
        <taxon>Pimeliinae</taxon>
        <taxon>Asbolus</taxon>
    </lineage>
</organism>
<keyword evidence="3" id="KW-1185">Reference proteome</keyword>
<dbReference type="EMBL" id="QDEB01119283">
    <property type="protein sequence ID" value="RZB40390.1"/>
    <property type="molecule type" value="Genomic_DNA"/>
</dbReference>
<dbReference type="Proteomes" id="UP000292052">
    <property type="component" value="Unassembled WGS sequence"/>
</dbReference>
<dbReference type="OrthoDB" id="415359at2759"/>
<dbReference type="AlphaFoldDB" id="A0A482VB26"/>
<dbReference type="STRING" id="1661398.A0A482VB26"/>
<dbReference type="Pfam" id="PF10154">
    <property type="entry name" value="Fy-3"/>
    <property type="match status" value="1"/>
</dbReference>
<dbReference type="PANTHER" id="PTHR16525">
    <property type="entry name" value="PROTEIN C12ORF4"/>
    <property type="match status" value="1"/>
</dbReference>
<evidence type="ECO:0000256" key="1">
    <source>
        <dbReference type="SAM" id="Coils"/>
    </source>
</evidence>
<keyword evidence="1" id="KW-0175">Coiled coil</keyword>
<name>A0A482VB26_ASBVE</name>
<dbReference type="PANTHER" id="PTHR16525:SF0">
    <property type="entry name" value="PROTEIN C12ORF4"/>
    <property type="match status" value="1"/>
</dbReference>
<gene>
    <name evidence="2" type="ORF">BDFB_006400</name>
</gene>
<reference evidence="2 3" key="1">
    <citation type="submission" date="2017-03" db="EMBL/GenBank/DDBJ databases">
        <title>Genome of the blue death feigning beetle - Asbolus verrucosus.</title>
        <authorList>
            <person name="Rider S.D."/>
        </authorList>
    </citation>
    <scope>NUCLEOTIDE SEQUENCE [LARGE SCALE GENOMIC DNA]</scope>
    <source>
        <strain evidence="2">Butters</strain>
        <tissue evidence="2">Head and leg muscle</tissue>
    </source>
</reference>
<evidence type="ECO:0000313" key="3">
    <source>
        <dbReference type="Proteomes" id="UP000292052"/>
    </source>
</evidence>
<evidence type="ECO:0000313" key="2">
    <source>
        <dbReference type="EMBL" id="RZB40390.1"/>
    </source>
</evidence>
<protein>
    <submittedName>
        <fullName evidence="2">C12orf4-like</fullName>
    </submittedName>
</protein>
<comment type="caution">
    <text evidence="2">The sequence shown here is derived from an EMBL/GenBank/DDBJ whole genome shotgun (WGS) entry which is preliminary data.</text>
</comment>
<dbReference type="GO" id="GO:0005737">
    <property type="term" value="C:cytoplasm"/>
    <property type="evidence" value="ECO:0007669"/>
    <property type="project" value="TreeGrafter"/>
</dbReference>
<proteinExistence type="predicted"/>
<accession>A0A482VB26</accession>
<dbReference type="InterPro" id="IPR019311">
    <property type="entry name" value="Fy-3"/>
</dbReference>
<sequence length="530" mass="61266">MSHNQYKFVYLHNNSTIEADITIPFEESVEELAHVLILKNNLPIFVEEDLIQHVSKFINESSLQYCNEQTTELIDNAKNNKINIEEMTKEWEKLMKEEMAEYGERRCASDEELFATAYHKMVHSPALETMLQLEHMYSKTVRTKTEEKNRCIQNLSERQTEEMNQAVDRLEQDMTESKINELVARHYEAHSLLKVKLTSELDTIKEAQRREYREWLMQMLEQNQATRSLPTPNSPLTPHPPQPMIYSSIGDRSVITTPILEESFTIHLGSQLKQMHNIRILSANVMELCAVEDNDQSSEPKPQLLQTALALYSNDLSGLVLMTDNKIGSRLTQDFQEICQRTTEFHFPHIDDQLDKISVTAQQYLKSQTKENSNRNTNSELLQAGDFYMTRHSNLAQVHVIFHMVSDDSLRGSDINSRHPVVLGLRNILKTACSNDITSLTIPLLLQYEMTEEMTISWCEKRAELVFKCVKGFMIEMASWGGSDLKNLQFMLPQGISSQVFQSLTEMLPRIFKWIQAQKMMAVIEAVITY</sequence>
<feature type="coiled-coil region" evidence="1">
    <location>
        <begin position="153"/>
        <end position="180"/>
    </location>
</feature>